<sequence length="401" mass="44530">MTIATPAVVLGAGVNGLGVARSLARARVSVWLLDADARRPEMHTRMARPLQVRALHGETLVEELVRLGAAQFSGIRPVLLLTQEESVKAVSQQRDRLSALYRFSLPSSDVVDALLHKQGFQRRAEQLGSPIPSLVHVRTRADLPALENLHYPVVIKPGERNAEYSRQFKKAYRVENAAEAIELVRRILPVMADVVVQEWIEGPDSSIYFCLQCLDRQGQVVGSFTGRKIRSWPPQVGGTASCVAAPEVHAELSAMTTRFFQAVGVIGLASMEYKRDMRSGEFRMVEPTIGRTDYQEEVATLNGVNLPYAAWCSELGLPFPVPTATMRPAVWRVRSEDMQSAAAQDQRLTQGYPHGGRVADALCRWHDPMPCLLQRLQHVRRALHSRTSKMMPGSPVVRSKS</sequence>
<evidence type="ECO:0000313" key="4">
    <source>
        <dbReference type="Proteomes" id="UP000252387"/>
    </source>
</evidence>
<gene>
    <name evidence="3" type="ORF">DEO45_09260</name>
</gene>
<organism evidence="3 4">
    <name type="scientific">Rhodanobacter denitrificans</name>
    <dbReference type="NCBI Taxonomy" id="666685"/>
    <lineage>
        <taxon>Bacteria</taxon>
        <taxon>Pseudomonadati</taxon>
        <taxon>Pseudomonadota</taxon>
        <taxon>Gammaproteobacteria</taxon>
        <taxon>Lysobacterales</taxon>
        <taxon>Rhodanobacteraceae</taxon>
        <taxon>Rhodanobacter</taxon>
    </lineage>
</organism>
<dbReference type="SUPFAM" id="SSF56059">
    <property type="entry name" value="Glutathione synthetase ATP-binding domain-like"/>
    <property type="match status" value="1"/>
</dbReference>
<dbReference type="InterPro" id="IPR036188">
    <property type="entry name" value="FAD/NAD-bd_sf"/>
</dbReference>
<keyword evidence="4" id="KW-1185">Reference proteome</keyword>
<dbReference type="PROSITE" id="PS50975">
    <property type="entry name" value="ATP_GRASP"/>
    <property type="match status" value="1"/>
</dbReference>
<dbReference type="AlphaFoldDB" id="A0A368KEH1"/>
<evidence type="ECO:0000256" key="1">
    <source>
        <dbReference type="PROSITE-ProRule" id="PRU00409"/>
    </source>
</evidence>
<reference evidence="3 4" key="1">
    <citation type="submission" date="2018-05" db="EMBL/GenBank/DDBJ databases">
        <title>Draft genome sequence of Rhodanobacter denitrificans Yn1 isolated from gold copper mine.</title>
        <authorList>
            <person name="Yang N."/>
            <person name="Mazhar H.S."/>
            <person name="Rensing C."/>
        </authorList>
    </citation>
    <scope>NUCLEOTIDE SEQUENCE [LARGE SCALE GENOMIC DNA]</scope>
    <source>
        <strain evidence="3 4">Yn1</strain>
    </source>
</reference>
<dbReference type="GO" id="GO:0005524">
    <property type="term" value="F:ATP binding"/>
    <property type="evidence" value="ECO:0007669"/>
    <property type="project" value="UniProtKB-UniRule"/>
</dbReference>
<evidence type="ECO:0000313" key="3">
    <source>
        <dbReference type="EMBL" id="RCS30312.1"/>
    </source>
</evidence>
<dbReference type="EMBL" id="QFWQ01000005">
    <property type="protein sequence ID" value="RCS30312.1"/>
    <property type="molecule type" value="Genomic_DNA"/>
</dbReference>
<dbReference type="Gene3D" id="3.30.470.20">
    <property type="entry name" value="ATP-grasp fold, B domain"/>
    <property type="match status" value="1"/>
</dbReference>
<keyword evidence="1" id="KW-0067">ATP-binding</keyword>
<dbReference type="GO" id="GO:0046872">
    <property type="term" value="F:metal ion binding"/>
    <property type="evidence" value="ECO:0007669"/>
    <property type="project" value="InterPro"/>
</dbReference>
<feature type="domain" description="ATP-grasp" evidence="2">
    <location>
        <begin position="121"/>
        <end position="315"/>
    </location>
</feature>
<evidence type="ECO:0000259" key="2">
    <source>
        <dbReference type="PROSITE" id="PS50975"/>
    </source>
</evidence>
<dbReference type="InterPro" id="IPR011761">
    <property type="entry name" value="ATP-grasp"/>
</dbReference>
<dbReference type="SUPFAM" id="SSF51905">
    <property type="entry name" value="FAD/NAD(P)-binding domain"/>
    <property type="match status" value="1"/>
</dbReference>
<comment type="caution">
    <text evidence="3">The sequence shown here is derived from an EMBL/GenBank/DDBJ whole genome shotgun (WGS) entry which is preliminary data.</text>
</comment>
<dbReference type="Proteomes" id="UP000252387">
    <property type="component" value="Unassembled WGS sequence"/>
</dbReference>
<keyword evidence="1" id="KW-0547">Nucleotide-binding</keyword>
<protein>
    <submittedName>
        <fullName evidence="3">FAD-dependent oxidoreductase</fullName>
    </submittedName>
</protein>
<name>A0A368KEH1_9GAMM</name>
<accession>A0A368KEH1</accession>
<proteinExistence type="predicted"/>
<dbReference type="RefSeq" id="WP_114342938.1">
    <property type="nucleotide sequence ID" value="NZ_QFWQ01000005.1"/>
</dbReference>
<dbReference type="OrthoDB" id="5372487at2"/>